<accession>A0A2G3PNZ7</accession>
<evidence type="ECO:0000313" key="3">
    <source>
        <dbReference type="Proteomes" id="UP000225108"/>
    </source>
</evidence>
<evidence type="ECO:0000313" key="2">
    <source>
        <dbReference type="EMBL" id="PHV67490.1"/>
    </source>
</evidence>
<dbReference type="RefSeq" id="WP_099382180.1">
    <property type="nucleotide sequence ID" value="NZ_PEBD01000005.1"/>
</dbReference>
<name>A0A2G3PNZ7_WILMA</name>
<comment type="caution">
    <text evidence="2">The sequence shown here is derived from an EMBL/GenBank/DDBJ whole genome shotgun (WGS) entry which is preliminary data.</text>
</comment>
<evidence type="ECO:0000256" key="1">
    <source>
        <dbReference type="ARBA" id="ARBA00023186"/>
    </source>
</evidence>
<sequence length="225" mass="23730">MHTELYLEAHKGRSPRVRASGGLAVRQTGRDVLHLISSAATPLGGDRIDIHVDVRSGAALTLRSVAAAIALPGRSDTVSDMSWHITVADGATLIVDPQPTIVAGDAVHHTRCTVEIAGSGEFRFCERVQVGRRGEDAGRWSGRMSVDIAGTAALRHQLRLGRPDTDSLSSPSVLLSEYRYPDNRPDTVHPTATAARLGLVAGGSMTTVLANTLTAADRTAAELVG</sequence>
<gene>
    <name evidence="2" type="ORF">CSW57_07245</name>
</gene>
<dbReference type="Proteomes" id="UP000225108">
    <property type="component" value="Unassembled WGS sequence"/>
</dbReference>
<dbReference type="Pfam" id="PF01774">
    <property type="entry name" value="UreD"/>
    <property type="match status" value="1"/>
</dbReference>
<reference evidence="2 3" key="1">
    <citation type="submission" date="2017-10" db="EMBL/GenBank/DDBJ databases">
        <title>The draft genome sequence of Williamsia sp. BULT 1.1 isolated from the semi-arid grassland soils from South Africa.</title>
        <authorList>
            <person name="Kabwe M.H."/>
            <person name="Govender N."/>
            <person name="Mutseka Lunga P."/>
            <person name="Vikram S."/>
            <person name="Makhalanyane T.P."/>
        </authorList>
    </citation>
    <scope>NUCLEOTIDE SEQUENCE [LARGE SCALE GENOMIC DNA]</scope>
    <source>
        <strain evidence="2 3">BULT 1.1</strain>
    </source>
</reference>
<dbReference type="EMBL" id="PEBD01000005">
    <property type="protein sequence ID" value="PHV67490.1"/>
    <property type="molecule type" value="Genomic_DNA"/>
</dbReference>
<dbReference type="GO" id="GO:0016151">
    <property type="term" value="F:nickel cation binding"/>
    <property type="evidence" value="ECO:0007669"/>
    <property type="project" value="InterPro"/>
</dbReference>
<proteinExistence type="predicted"/>
<dbReference type="InterPro" id="IPR002669">
    <property type="entry name" value="UreD"/>
</dbReference>
<organism evidence="2 3">
    <name type="scientific">Williamsia marianensis</name>
    <dbReference type="NCBI Taxonomy" id="85044"/>
    <lineage>
        <taxon>Bacteria</taxon>
        <taxon>Bacillati</taxon>
        <taxon>Actinomycetota</taxon>
        <taxon>Actinomycetes</taxon>
        <taxon>Mycobacteriales</taxon>
        <taxon>Nocardiaceae</taxon>
        <taxon>Williamsia</taxon>
    </lineage>
</organism>
<dbReference type="AlphaFoldDB" id="A0A2G3PNZ7"/>
<keyword evidence="1" id="KW-0143">Chaperone</keyword>
<protein>
    <submittedName>
        <fullName evidence="2">Urease accessory protein</fullName>
    </submittedName>
</protein>